<sequence>MKLNRILKLSYVMAFLIFANCVSLIHYEANYLPEDKDIRNSKILLIFPNYSDHIAEEIYYSPFAENQRKNALNKAKGGIVEIVVDSRKQFQDSAARKSFKLFLEGTLYSSLKTAVSEENPSVQYLDEEDKKRLTPEIQKTFKNPFAPISPALRDELKKKNIEYVLAPLAFSTPGNELFTKAISVQQNNNNNNSGGNAQTKTTESREGGSLVGVRLQLIDLQSGENEKISTIYIQWNFADTAKSKFQESILKLVRGIFPSKS</sequence>
<reference evidence="3" key="1">
    <citation type="submission" date="2012-10" db="EMBL/GenBank/DDBJ databases">
        <authorList>
            <person name="Harkins D.M."/>
            <person name="Durkin A.S."/>
            <person name="Brinkac L.M."/>
            <person name="Haft D.H."/>
            <person name="Selengut J.D."/>
            <person name="Sanka R."/>
            <person name="DePew J."/>
            <person name="Purushe J."/>
            <person name="Matthias M.A."/>
            <person name="Vinetz J.M."/>
            <person name="Sutton G.G."/>
            <person name="Nierman W.C."/>
            <person name="Fouts D.E."/>
        </authorList>
    </citation>
    <scope>NUCLEOTIDE SEQUENCE [LARGE SCALE GENOMIC DNA]</scope>
    <source>
        <strain evidence="3">MOR084</strain>
    </source>
</reference>
<protein>
    <submittedName>
        <fullName evidence="3">Uncharacterized protein</fullName>
    </submittedName>
</protein>
<evidence type="ECO:0000313" key="3">
    <source>
        <dbReference type="EMBL" id="EKO34884.1"/>
    </source>
</evidence>
<keyword evidence="4" id="KW-1185">Reference proteome</keyword>
<dbReference type="EMBL" id="AHON02000027">
    <property type="protein sequence ID" value="EKO34884.1"/>
    <property type="molecule type" value="Genomic_DNA"/>
</dbReference>
<gene>
    <name evidence="3" type="ORF">LEP1GSC179_1687</name>
</gene>
<accession>A0A0E2BI75</accession>
<proteinExistence type="predicted"/>
<evidence type="ECO:0000256" key="1">
    <source>
        <dbReference type="SAM" id="MobiDB-lite"/>
    </source>
</evidence>
<keyword evidence="2" id="KW-0472">Membrane</keyword>
<evidence type="ECO:0000313" key="4">
    <source>
        <dbReference type="Proteomes" id="UP000006329"/>
    </source>
</evidence>
<evidence type="ECO:0000256" key="2">
    <source>
        <dbReference type="SAM" id="Phobius"/>
    </source>
</evidence>
<dbReference type="AlphaFoldDB" id="A0A0E2BI75"/>
<keyword evidence="2" id="KW-1133">Transmembrane helix</keyword>
<feature type="region of interest" description="Disordered" evidence="1">
    <location>
        <begin position="186"/>
        <end position="207"/>
    </location>
</feature>
<feature type="compositionally biased region" description="Low complexity" evidence="1">
    <location>
        <begin position="187"/>
        <end position="196"/>
    </location>
</feature>
<feature type="transmembrane region" description="Helical" evidence="2">
    <location>
        <begin position="9"/>
        <end position="27"/>
    </location>
</feature>
<organism evidence="3 4">
    <name type="scientific">Leptospira santarosai str. MOR084</name>
    <dbReference type="NCBI Taxonomy" id="1049984"/>
    <lineage>
        <taxon>Bacteria</taxon>
        <taxon>Pseudomonadati</taxon>
        <taxon>Spirochaetota</taxon>
        <taxon>Spirochaetia</taxon>
        <taxon>Leptospirales</taxon>
        <taxon>Leptospiraceae</taxon>
        <taxon>Leptospira</taxon>
    </lineage>
</organism>
<comment type="caution">
    <text evidence="3">The sequence shown here is derived from an EMBL/GenBank/DDBJ whole genome shotgun (WGS) entry which is preliminary data.</text>
</comment>
<dbReference type="RefSeq" id="WP_004484538.1">
    <property type="nucleotide sequence ID" value="NZ_AHON02000027.1"/>
</dbReference>
<dbReference type="Proteomes" id="UP000006329">
    <property type="component" value="Unassembled WGS sequence"/>
</dbReference>
<name>A0A0E2BI75_9LEPT</name>
<keyword evidence="2" id="KW-0812">Transmembrane</keyword>